<dbReference type="RefSeq" id="WP_382223307.1">
    <property type="nucleotide sequence ID" value="NZ_JBHTCA010000006.1"/>
</dbReference>
<dbReference type="Proteomes" id="UP001596501">
    <property type="component" value="Unassembled WGS sequence"/>
</dbReference>
<reference evidence="2" key="1">
    <citation type="journal article" date="2019" name="Int. J. Syst. Evol. Microbiol.">
        <title>The Global Catalogue of Microorganisms (GCM) 10K type strain sequencing project: providing services to taxonomists for standard genome sequencing and annotation.</title>
        <authorList>
            <consortium name="The Broad Institute Genomics Platform"/>
            <consortium name="The Broad Institute Genome Sequencing Center for Infectious Disease"/>
            <person name="Wu L."/>
            <person name="Ma J."/>
        </authorList>
    </citation>
    <scope>NUCLEOTIDE SEQUENCE [LARGE SCALE GENOMIC DNA]</scope>
    <source>
        <strain evidence="2">CGMCC 1.12371</strain>
    </source>
</reference>
<keyword evidence="2" id="KW-1185">Reference proteome</keyword>
<proteinExistence type="predicted"/>
<organism evidence="1 2">
    <name type="scientific">Hydrogenophaga atypica</name>
    <dbReference type="NCBI Taxonomy" id="249409"/>
    <lineage>
        <taxon>Bacteria</taxon>
        <taxon>Pseudomonadati</taxon>
        <taxon>Pseudomonadota</taxon>
        <taxon>Betaproteobacteria</taxon>
        <taxon>Burkholderiales</taxon>
        <taxon>Comamonadaceae</taxon>
        <taxon>Hydrogenophaga</taxon>
    </lineage>
</organism>
<dbReference type="EMBL" id="JBHTCA010000006">
    <property type="protein sequence ID" value="MFC7409506.1"/>
    <property type="molecule type" value="Genomic_DNA"/>
</dbReference>
<comment type="caution">
    <text evidence="1">The sequence shown here is derived from an EMBL/GenBank/DDBJ whole genome shotgun (WGS) entry which is preliminary data.</text>
</comment>
<protein>
    <submittedName>
        <fullName evidence="1">Uncharacterized protein</fullName>
    </submittedName>
</protein>
<name>A0ABW2QJL9_9BURK</name>
<sequence length="246" mass="28093">MKKPTRNRNRLSQQIERQVLAYGLRDFRYGQLLSPEETNELADEIGSSNLQGWTLRSALAGEEVDWLSKLKNSILLITTRTVCRDRLLVVLSMQINGVQFRWGVPLWEIGARDWLRQVSEEKSITWVVQSVNNEQGAVQFSNTFNDETAHALLNLLTDTPVLEETQQTRFEQFVQAGMELMLDDPQVYGKEGESTEDLRILMMVRQQNAHGLVKLLHQAADDAQAEMRQCLSSLFGWGKLRSAGTR</sequence>
<gene>
    <name evidence="1" type="ORF">ACFQPB_11600</name>
</gene>
<accession>A0ABW2QJL9</accession>
<evidence type="ECO:0000313" key="2">
    <source>
        <dbReference type="Proteomes" id="UP001596501"/>
    </source>
</evidence>
<evidence type="ECO:0000313" key="1">
    <source>
        <dbReference type="EMBL" id="MFC7409506.1"/>
    </source>
</evidence>